<feature type="compositionally biased region" description="Low complexity" evidence="1">
    <location>
        <begin position="75"/>
        <end position="98"/>
    </location>
</feature>
<keyword evidence="4" id="KW-1185">Reference proteome</keyword>
<keyword evidence="2" id="KW-0472">Membrane</keyword>
<dbReference type="EMBL" id="DS178276">
    <property type="protein sequence ID" value="EFP80542.2"/>
    <property type="molecule type" value="Genomic_DNA"/>
</dbReference>
<keyword evidence="2" id="KW-0812">Transmembrane</keyword>
<evidence type="ECO:0000256" key="2">
    <source>
        <dbReference type="SAM" id="Phobius"/>
    </source>
</evidence>
<reference evidence="4" key="2">
    <citation type="journal article" date="2011" name="Proc. Natl. Acad. Sci. U.S.A.">
        <title>Obligate biotrophy features unraveled by the genomic analysis of rust fungi.</title>
        <authorList>
            <person name="Duplessis S."/>
            <person name="Cuomo C.A."/>
            <person name="Lin Y.-C."/>
            <person name="Aerts A."/>
            <person name="Tisserant E."/>
            <person name="Veneault-Fourrey C."/>
            <person name="Joly D.L."/>
            <person name="Hacquard S."/>
            <person name="Amselem J."/>
            <person name="Cantarel B.L."/>
            <person name="Chiu R."/>
            <person name="Coutinho P.M."/>
            <person name="Feau N."/>
            <person name="Field M."/>
            <person name="Frey P."/>
            <person name="Gelhaye E."/>
            <person name="Goldberg J."/>
            <person name="Grabherr M.G."/>
            <person name="Kodira C.D."/>
            <person name="Kohler A."/>
            <person name="Kuees U."/>
            <person name="Lindquist E.A."/>
            <person name="Lucas S.M."/>
            <person name="Mago R."/>
            <person name="Mauceli E."/>
            <person name="Morin E."/>
            <person name="Murat C."/>
            <person name="Pangilinan J.L."/>
            <person name="Park R."/>
            <person name="Pearson M."/>
            <person name="Quesneville H."/>
            <person name="Rouhier N."/>
            <person name="Sakthikumar S."/>
            <person name="Salamov A.A."/>
            <person name="Schmutz J."/>
            <person name="Selles B."/>
            <person name="Shapiro H."/>
            <person name="Tanguay P."/>
            <person name="Tuskan G.A."/>
            <person name="Henrissat B."/>
            <person name="Van de Peer Y."/>
            <person name="Rouze P."/>
            <person name="Ellis J.G."/>
            <person name="Dodds P.N."/>
            <person name="Schein J.E."/>
            <person name="Zhong S."/>
            <person name="Hamelin R.C."/>
            <person name="Grigoriev I.V."/>
            <person name="Szabo L.J."/>
            <person name="Martin F."/>
        </authorList>
    </citation>
    <scope>NUCLEOTIDE SEQUENCE [LARGE SCALE GENOMIC DNA]</scope>
    <source>
        <strain evidence="4">CRL 75-36-700-3 / race SCCL</strain>
    </source>
</reference>
<keyword evidence="2" id="KW-1133">Transmembrane helix</keyword>
<evidence type="ECO:0000313" key="4">
    <source>
        <dbReference type="Proteomes" id="UP000008783"/>
    </source>
</evidence>
<dbReference type="InParanoid" id="E3K8S5"/>
<feature type="transmembrane region" description="Helical" evidence="2">
    <location>
        <begin position="158"/>
        <end position="182"/>
    </location>
</feature>
<dbReference type="AlphaFoldDB" id="E3K8S5"/>
<feature type="region of interest" description="Disordered" evidence="1">
    <location>
        <begin position="51"/>
        <end position="133"/>
    </location>
</feature>
<dbReference type="KEGG" id="pgr:PGTG_06498"/>
<evidence type="ECO:0000256" key="1">
    <source>
        <dbReference type="SAM" id="MobiDB-lite"/>
    </source>
</evidence>
<protein>
    <submittedName>
        <fullName evidence="3">Uncharacterized protein</fullName>
    </submittedName>
</protein>
<dbReference type="Proteomes" id="UP000008783">
    <property type="component" value="Unassembled WGS sequence"/>
</dbReference>
<dbReference type="OrthoDB" id="2506284at2759"/>
<organism evidence="3 4">
    <name type="scientific">Puccinia graminis f. sp. tritici (strain CRL 75-36-700-3 / race SCCL)</name>
    <name type="common">Black stem rust fungus</name>
    <dbReference type="NCBI Taxonomy" id="418459"/>
    <lineage>
        <taxon>Eukaryota</taxon>
        <taxon>Fungi</taxon>
        <taxon>Dikarya</taxon>
        <taxon>Basidiomycota</taxon>
        <taxon>Pucciniomycotina</taxon>
        <taxon>Pucciniomycetes</taxon>
        <taxon>Pucciniales</taxon>
        <taxon>Pucciniaceae</taxon>
        <taxon>Puccinia</taxon>
    </lineage>
</organism>
<proteinExistence type="predicted"/>
<dbReference type="VEuPathDB" id="FungiDB:PGTG_06498"/>
<dbReference type="GeneID" id="10539553"/>
<evidence type="ECO:0000313" key="3">
    <source>
        <dbReference type="EMBL" id="EFP80542.2"/>
    </source>
</evidence>
<feature type="transmembrane region" description="Helical" evidence="2">
    <location>
        <begin position="188"/>
        <end position="207"/>
    </location>
</feature>
<feature type="compositionally biased region" description="Basic and acidic residues" evidence="1">
    <location>
        <begin position="106"/>
        <end position="126"/>
    </location>
</feature>
<gene>
    <name evidence="3" type="ORF">PGTG_06498</name>
</gene>
<accession>E3K8S5</accession>
<reference key="1">
    <citation type="submission" date="2007-01" db="EMBL/GenBank/DDBJ databases">
        <title>The Genome Sequence of Puccinia graminis f. sp. tritici Strain CRL 75-36-700-3.</title>
        <authorList>
            <consortium name="The Broad Institute Genome Sequencing Platform"/>
            <person name="Birren B."/>
            <person name="Lander E."/>
            <person name="Galagan J."/>
            <person name="Nusbaum C."/>
            <person name="Devon K."/>
            <person name="Cuomo C."/>
            <person name="Jaffe D."/>
            <person name="Butler J."/>
            <person name="Alvarez P."/>
            <person name="Gnerre S."/>
            <person name="Grabherr M."/>
            <person name="Mauceli E."/>
            <person name="Brockman W."/>
            <person name="Young S."/>
            <person name="LaButti K."/>
            <person name="Sykes S."/>
            <person name="DeCaprio D."/>
            <person name="Crawford M."/>
            <person name="Koehrsen M."/>
            <person name="Engels R."/>
            <person name="Montgomery P."/>
            <person name="Pearson M."/>
            <person name="Howarth C."/>
            <person name="Larson L."/>
            <person name="White J."/>
            <person name="Zeng Q."/>
            <person name="Kodira C."/>
            <person name="Yandava C."/>
            <person name="Alvarado L."/>
            <person name="O'Leary S."/>
            <person name="Szabo L."/>
            <person name="Dean R."/>
            <person name="Schein J."/>
        </authorList>
    </citation>
    <scope>NUCLEOTIDE SEQUENCE</scope>
    <source>
        <strain>CRL 75-36-700-3</strain>
    </source>
</reference>
<dbReference type="RefSeq" id="XP_003324961.2">
    <property type="nucleotide sequence ID" value="XM_003324913.2"/>
</dbReference>
<dbReference type="HOGENOM" id="CLU_1215305_0_0_1"/>
<sequence>MEVLRQQPWFNSKQAIWCIVMKFKESVLKSTTTSELCLYLLNLILETAKPQNLPARPHPRPSISFLEPSPPPASPFSTSQQQHPSPSSTQSSSPPTGSAGPLANHPYKDSSTKKSEGKETKEEGSRRPSQTRLSFLSAPLMSNTHLLAANDHDEDDCVFVFVVRIGLLFVQICALLSLTNLIEAQTEAIHILTILVQVSPLFVSLFLSHPDFDARRTPSSHPIFSPPH</sequence>
<name>E3K8S5_PUCGT</name>